<organism evidence="1 2">
    <name type="scientific">Thermococcus pacificus</name>
    <dbReference type="NCBI Taxonomy" id="71998"/>
    <lineage>
        <taxon>Archaea</taxon>
        <taxon>Methanobacteriati</taxon>
        <taxon>Methanobacteriota</taxon>
        <taxon>Thermococci</taxon>
        <taxon>Thermococcales</taxon>
        <taxon>Thermococcaceae</taxon>
        <taxon>Thermococcus</taxon>
    </lineage>
</organism>
<evidence type="ECO:0000313" key="2">
    <source>
        <dbReference type="Proteomes" id="UP000197418"/>
    </source>
</evidence>
<sequence>MRGPPPLFFVFLLLAPFLVPTHALVISDGHSSRVYPLVGDVMVEIDYIHSVERSEIREVLEANSSGLYAKEMWWKDFGAGLPEDIQYMEDGFYVKKTNIPLGRSLDFWFIPLNKAEIKVNGETVFAPREETLMRFRVKRCILVETLLGRC</sequence>
<dbReference type="Proteomes" id="UP000197418">
    <property type="component" value="Chromosome"/>
</dbReference>
<dbReference type="OrthoDB" id="103636at2157"/>
<dbReference type="InterPro" id="IPR015001">
    <property type="entry name" value="DUF1850"/>
</dbReference>
<reference evidence="1 2" key="1">
    <citation type="submission" date="2016-04" db="EMBL/GenBank/DDBJ databases">
        <title>Complete genome sequence of Thermococcus pacificus type strain P4.</title>
        <authorList>
            <person name="Oger P.M."/>
        </authorList>
    </citation>
    <scope>NUCLEOTIDE SEQUENCE [LARGE SCALE GENOMIC DNA]</scope>
    <source>
        <strain evidence="1 2">P-4</strain>
    </source>
</reference>
<name>A0A218P7D3_9EURY</name>
<evidence type="ECO:0008006" key="3">
    <source>
        <dbReference type="Google" id="ProtNLM"/>
    </source>
</evidence>
<dbReference type="Pfam" id="PF08905">
    <property type="entry name" value="DUF1850"/>
    <property type="match status" value="1"/>
</dbReference>
<dbReference type="AlphaFoldDB" id="A0A218P7D3"/>
<keyword evidence="2" id="KW-1185">Reference proteome</keyword>
<protein>
    <recommendedName>
        <fullName evidence="3">DUF1850 domain-containing protein</fullName>
    </recommendedName>
</protein>
<gene>
    <name evidence="1" type="ORF">A3L08_04785</name>
</gene>
<proteinExistence type="predicted"/>
<dbReference type="KEGG" id="tpaf:A3L08_04785"/>
<evidence type="ECO:0000313" key="1">
    <source>
        <dbReference type="EMBL" id="ASJ06682.1"/>
    </source>
</evidence>
<accession>A0A218P7D3</accession>
<dbReference type="EMBL" id="CP015102">
    <property type="protein sequence ID" value="ASJ06682.1"/>
    <property type="molecule type" value="Genomic_DNA"/>
</dbReference>